<feature type="chain" id="PRO_5017988549" evidence="5">
    <location>
        <begin position="29"/>
        <end position="552"/>
    </location>
</feature>
<dbReference type="PANTHER" id="PTHR43248:SF29">
    <property type="entry name" value="TRIPEPTIDYL AMINOPEPTIDASE"/>
    <property type="match status" value="1"/>
</dbReference>
<accession>A0A3N4YJ04</accession>
<comment type="caution">
    <text evidence="8">The sequence shown here is derived from an EMBL/GenBank/DDBJ whole genome shotgun (WGS) entry which is preliminary data.</text>
</comment>
<keyword evidence="3" id="KW-0378">Hydrolase</keyword>
<comment type="similarity">
    <text evidence="1">Belongs to the peptidase S33 family.</text>
</comment>
<protein>
    <submittedName>
        <fullName evidence="8">TAP-like protein</fullName>
    </submittedName>
</protein>
<evidence type="ECO:0000259" key="7">
    <source>
        <dbReference type="Pfam" id="PF08386"/>
    </source>
</evidence>
<proteinExistence type="inferred from homology"/>
<evidence type="ECO:0000256" key="5">
    <source>
        <dbReference type="SAM" id="SignalP"/>
    </source>
</evidence>
<keyword evidence="2 5" id="KW-0732">Signal</keyword>
<feature type="region of interest" description="Disordered" evidence="4">
    <location>
        <begin position="527"/>
        <end position="552"/>
    </location>
</feature>
<evidence type="ECO:0000313" key="8">
    <source>
        <dbReference type="EMBL" id="RPF20753.1"/>
    </source>
</evidence>
<feature type="signal peptide" evidence="5">
    <location>
        <begin position="1"/>
        <end position="28"/>
    </location>
</feature>
<dbReference type="GO" id="GO:0016787">
    <property type="term" value="F:hydrolase activity"/>
    <property type="evidence" value="ECO:0007669"/>
    <property type="project" value="UniProtKB-KW"/>
</dbReference>
<dbReference type="Pfam" id="PF08386">
    <property type="entry name" value="Abhydrolase_4"/>
    <property type="match status" value="1"/>
</dbReference>
<evidence type="ECO:0000259" key="6">
    <source>
        <dbReference type="Pfam" id="PF00561"/>
    </source>
</evidence>
<evidence type="ECO:0000256" key="3">
    <source>
        <dbReference type="ARBA" id="ARBA00022801"/>
    </source>
</evidence>
<dbReference type="Proteomes" id="UP000280501">
    <property type="component" value="Unassembled WGS sequence"/>
</dbReference>
<dbReference type="InterPro" id="IPR000073">
    <property type="entry name" value="AB_hydrolase_1"/>
</dbReference>
<dbReference type="Pfam" id="PF00561">
    <property type="entry name" value="Abhydrolase_1"/>
    <property type="match status" value="1"/>
</dbReference>
<reference evidence="8 9" key="1">
    <citation type="submission" date="2018-11" db="EMBL/GenBank/DDBJ databases">
        <title>Sequencing the genomes of 1000 actinobacteria strains.</title>
        <authorList>
            <person name="Klenk H.-P."/>
        </authorList>
    </citation>
    <scope>NUCLEOTIDE SEQUENCE [LARGE SCALE GENOMIC DNA]</scope>
    <source>
        <strain evidence="8 9">DSM 15700</strain>
    </source>
</reference>
<dbReference type="InterPro" id="IPR051601">
    <property type="entry name" value="Serine_prot/Carboxylest_S33"/>
</dbReference>
<feature type="domain" description="Peptidase S33 tripeptidyl aminopeptidase-like C-terminal" evidence="7">
    <location>
        <begin position="425"/>
        <end position="526"/>
    </location>
</feature>
<dbReference type="AlphaFoldDB" id="A0A3N4YJ04"/>
<dbReference type="EMBL" id="RKQZ01000001">
    <property type="protein sequence ID" value="RPF20753.1"/>
    <property type="molecule type" value="Genomic_DNA"/>
</dbReference>
<dbReference type="PANTHER" id="PTHR43248">
    <property type="entry name" value="2-SUCCINYL-6-HYDROXY-2,4-CYCLOHEXADIENE-1-CARBOXYLATE SYNTHASE"/>
    <property type="match status" value="1"/>
</dbReference>
<keyword evidence="9" id="KW-1185">Reference proteome</keyword>
<dbReference type="InterPro" id="IPR013595">
    <property type="entry name" value="Pept_S33_TAP-like_C"/>
</dbReference>
<evidence type="ECO:0000256" key="1">
    <source>
        <dbReference type="ARBA" id="ARBA00010088"/>
    </source>
</evidence>
<organism evidence="8 9">
    <name type="scientific">Myceligenerans xiligouense</name>
    <dbReference type="NCBI Taxonomy" id="253184"/>
    <lineage>
        <taxon>Bacteria</taxon>
        <taxon>Bacillati</taxon>
        <taxon>Actinomycetota</taxon>
        <taxon>Actinomycetes</taxon>
        <taxon>Micrococcales</taxon>
        <taxon>Promicromonosporaceae</taxon>
        <taxon>Myceligenerans</taxon>
    </lineage>
</organism>
<dbReference type="SUPFAM" id="SSF53474">
    <property type="entry name" value="alpha/beta-Hydrolases"/>
    <property type="match status" value="1"/>
</dbReference>
<dbReference type="InterPro" id="IPR029058">
    <property type="entry name" value="AB_hydrolase_fold"/>
</dbReference>
<evidence type="ECO:0000256" key="2">
    <source>
        <dbReference type="ARBA" id="ARBA00022729"/>
    </source>
</evidence>
<feature type="domain" description="AB hydrolase-1" evidence="6">
    <location>
        <begin position="121"/>
        <end position="254"/>
    </location>
</feature>
<sequence length="552" mass="59288">MVTTRQTVRTVALATSLLLCTTAVPAAAQPADTTGHATTPREAPGVPEIAWGTCDDGAAAFECASVELPSDHDHPHGPTTTVAVTRLPATDPANRIGSVFVNFGGPGGEGVSTLHQLGQQLFEPSVRERFDIVSFDPRAVGQSDPATCYPDQESELEATSRMLTELPTNRREETRYILESAQLGLACTTTSPDRFSTASSANVARDMDLLRQAVGDDELTYVGYSYGTILGATYGMLFPDSVRAMVLDGPLDPREWSGVGSDELVNERLLQPRGGHEAFAELWRLCEKAGPSGCSTAALGDPAEIAERVLTEIQETPVEVPIGDGETLTYTYTTLVLDTFFSLYGVAGYAPVADTYTFLAAELGLVNTARSRTAAPDFDLSRFHRRVEDYPSIGTQLATFCADTETPGNPWAYPRKVAELNEQYPHFGLARGWLGINCVFIPVQDEDAWTGPWHQSADAPVLVIGTRFDPATHYDHTAPYASLWPDARTLTIEGYGHTSVNAGSPCAHAAIADYLVNVTAADGATCEGAQPFEPAEPEPPRREPQGLPFAGF</sequence>
<dbReference type="Gene3D" id="3.40.50.1820">
    <property type="entry name" value="alpha/beta hydrolase"/>
    <property type="match status" value="1"/>
</dbReference>
<gene>
    <name evidence="8" type="ORF">EDD34_1357</name>
</gene>
<evidence type="ECO:0000256" key="4">
    <source>
        <dbReference type="SAM" id="MobiDB-lite"/>
    </source>
</evidence>
<evidence type="ECO:0000313" key="9">
    <source>
        <dbReference type="Proteomes" id="UP000280501"/>
    </source>
</evidence>
<name>A0A3N4YJ04_9MICO</name>